<protein>
    <submittedName>
        <fullName evidence="2 4">KAT8 regulatory NSL complex subunit 3</fullName>
    </submittedName>
</protein>
<dbReference type="InterPro" id="IPR026555">
    <property type="entry name" value="NSL3/Tex30"/>
</dbReference>
<dbReference type="EMBL" id="GGMS01011809">
    <property type="protein sequence ID" value="MBY81012.1"/>
    <property type="molecule type" value="Transcribed_RNA"/>
</dbReference>
<dbReference type="InterPro" id="IPR029058">
    <property type="entry name" value="AB_hydrolase_fold"/>
</dbReference>
<proteinExistence type="predicted"/>
<organism evidence="2">
    <name type="scientific">Sipha flava</name>
    <name type="common">yellow sugarcane aphid</name>
    <dbReference type="NCBI Taxonomy" id="143950"/>
    <lineage>
        <taxon>Eukaryota</taxon>
        <taxon>Metazoa</taxon>
        <taxon>Ecdysozoa</taxon>
        <taxon>Arthropoda</taxon>
        <taxon>Hexapoda</taxon>
        <taxon>Insecta</taxon>
        <taxon>Pterygota</taxon>
        <taxon>Neoptera</taxon>
        <taxon>Paraneoptera</taxon>
        <taxon>Hemiptera</taxon>
        <taxon>Sternorrhyncha</taxon>
        <taxon>Aphidomorpha</taxon>
        <taxon>Aphidoidea</taxon>
        <taxon>Aphididae</taxon>
        <taxon>Sipha</taxon>
    </lineage>
</organism>
<reference evidence="2" key="1">
    <citation type="submission" date="2018-04" db="EMBL/GenBank/DDBJ databases">
        <title>Transcriptome assembly of Sipha flava.</title>
        <authorList>
            <person name="Scully E.D."/>
            <person name="Geib S.M."/>
            <person name="Palmer N.A."/>
            <person name="Koch K."/>
            <person name="Bradshaw J."/>
            <person name="Heng-Moss T."/>
            <person name="Sarath G."/>
        </authorList>
    </citation>
    <scope>NUCLEOTIDE SEQUENCE</scope>
</reference>
<evidence type="ECO:0000259" key="1">
    <source>
        <dbReference type="Pfam" id="PF23154"/>
    </source>
</evidence>
<dbReference type="GO" id="GO:0044545">
    <property type="term" value="C:NSL complex"/>
    <property type="evidence" value="ECO:0007669"/>
    <property type="project" value="TreeGrafter"/>
</dbReference>
<reference evidence="4" key="2">
    <citation type="submission" date="2025-04" db="UniProtKB">
        <authorList>
            <consortium name="RefSeq"/>
        </authorList>
    </citation>
    <scope>IDENTIFICATION</scope>
    <source>
        <tissue evidence="4">Whole body</tissue>
    </source>
</reference>
<dbReference type="PANTHER" id="PTHR13136:SF16">
    <property type="entry name" value="KAT8 REGULATORY NSL COMPLEX SUBUNIT 3"/>
    <property type="match status" value="1"/>
</dbReference>
<keyword evidence="3" id="KW-1185">Reference proteome</keyword>
<dbReference type="GO" id="GO:0045944">
    <property type="term" value="P:positive regulation of transcription by RNA polymerase II"/>
    <property type="evidence" value="ECO:0007669"/>
    <property type="project" value="TreeGrafter"/>
</dbReference>
<dbReference type="Pfam" id="PF23154">
    <property type="entry name" value="KANSL3_1st"/>
    <property type="match status" value="1"/>
</dbReference>
<evidence type="ECO:0000313" key="3">
    <source>
        <dbReference type="Proteomes" id="UP000694846"/>
    </source>
</evidence>
<evidence type="ECO:0000313" key="2">
    <source>
        <dbReference type="EMBL" id="MBY81012.1"/>
    </source>
</evidence>
<accession>A0A2S2QV51</accession>
<gene>
    <name evidence="2" type="primary">Kansl3</name>
    <name evidence="4" type="synonym">LOC112684015</name>
    <name evidence="2" type="ORF">g.77656</name>
</gene>
<dbReference type="RefSeq" id="XP_025411094.1">
    <property type="nucleotide sequence ID" value="XM_025555309.1"/>
</dbReference>
<feature type="domain" description="KANSL3 helical" evidence="1">
    <location>
        <begin position="117"/>
        <end position="224"/>
    </location>
</feature>
<name>A0A2S2QV51_9HEMI</name>
<evidence type="ECO:0000313" key="4">
    <source>
        <dbReference type="RefSeq" id="XP_025411094.1"/>
    </source>
</evidence>
<sequence length="813" mass="92097">MDSDVDSELKSDFTLYLEHISQKKKFQRNTTLSEHSYSSIEYQQDTLCSSIKTLFIHRSIQNDQNTDEVDIETVDKDVKLLTYRPEIETKSMELYRNCKSPRDPETWEDNINKLRWNKLERTLFERAMSILYANRLSRLTYEGTVQEDVQKIISTEKSVAEMHHLLTNYTHWDISLSQWLHGLFISHLPDDYLASYIDILEKLKLIAPSFINDMISVNGRTKDEIKCKSISLDEPVDPFNYMLVTYPPLKLPKNPVIILVPDFPGYCTQPNTRTHDWMNALSYLAELDVALAAKVPWDYEEYSREQELDIATSLDAMVDATRSKIVSVRSDDPSRPVILAGIGVSAAIACQVAVLEKVDGLVCIGFIVNSSEVKRGYEGDCILGLECPTVFVTGQLSIFSPVLDMEELRVKLKCKTSHILVGGANDELVVNHSTKMREAVTQKIVDRCVLEEIGNFLKEMLEPSPKITRKPDVENTDFKKPVFAKKKPFNKLLARLNKGNQKFTPVNNQSPKRQLTNRKTINIPCTSLTSTMVDLAKDEELMPPPSSALNQEFVIQCDNSDSIVNNSQLDKMSIPKLGDQKFSPLAEFLQEQDNYNINVSQTSSPLIFTENSNNLVCNSNFHSQQNEKTAPVMGEITADQILDMPIVFADEPSQEEVKQVNDDNSSYFMSASNQQNIVVKEEPVDEDDVLSPTMTRTTIPERLKIKQVAYDSPSKVKLVVNKAPKSLVPSGYQTFSVPSQNTGNIQFVSRLAMPPNKMRRIEGGISHRVAPKTVSIRQLQENNFKLLKSSPGQQIQLNKIKTMATTQKFKKIL</sequence>
<dbReference type="Gene3D" id="3.40.50.1820">
    <property type="entry name" value="alpha/beta hydrolase"/>
    <property type="match status" value="1"/>
</dbReference>
<dbReference type="AlphaFoldDB" id="A0A2S2QV51"/>
<dbReference type="SUPFAM" id="SSF53474">
    <property type="entry name" value="alpha/beta-Hydrolases"/>
    <property type="match status" value="1"/>
</dbReference>
<dbReference type="PANTHER" id="PTHR13136">
    <property type="entry name" value="TESTIS DEVELOPMENT PROTEIN PRTD"/>
    <property type="match status" value="1"/>
</dbReference>
<dbReference type="OrthoDB" id="6415022at2759"/>
<dbReference type="InterPro" id="IPR056519">
    <property type="entry name" value="KANSL3_1st"/>
</dbReference>
<dbReference type="Proteomes" id="UP000694846">
    <property type="component" value="Unplaced"/>
</dbReference>